<gene>
    <name evidence="1" type="ORF">AFUS01_LOCUS17642</name>
</gene>
<name>A0A8J2K0N2_9HEXA</name>
<evidence type="ECO:0000313" key="1">
    <source>
        <dbReference type="EMBL" id="CAG7728894.1"/>
    </source>
</evidence>
<keyword evidence="2" id="KW-1185">Reference proteome</keyword>
<dbReference type="EMBL" id="CAJVCH010170249">
    <property type="protein sequence ID" value="CAG7728894.1"/>
    <property type="molecule type" value="Genomic_DNA"/>
</dbReference>
<dbReference type="Proteomes" id="UP000708208">
    <property type="component" value="Unassembled WGS sequence"/>
</dbReference>
<reference evidence="1" key="1">
    <citation type="submission" date="2021-06" db="EMBL/GenBank/DDBJ databases">
        <authorList>
            <person name="Hodson N. C."/>
            <person name="Mongue J. A."/>
            <person name="Jaron S. K."/>
        </authorList>
    </citation>
    <scope>NUCLEOTIDE SEQUENCE</scope>
</reference>
<sequence>MEIVQMRRSKCILLSTRKRYVLEQLSASRGFG</sequence>
<accession>A0A8J2K0N2</accession>
<feature type="non-terminal residue" evidence="1">
    <location>
        <position position="1"/>
    </location>
</feature>
<organism evidence="1 2">
    <name type="scientific">Allacma fusca</name>
    <dbReference type="NCBI Taxonomy" id="39272"/>
    <lineage>
        <taxon>Eukaryota</taxon>
        <taxon>Metazoa</taxon>
        <taxon>Ecdysozoa</taxon>
        <taxon>Arthropoda</taxon>
        <taxon>Hexapoda</taxon>
        <taxon>Collembola</taxon>
        <taxon>Symphypleona</taxon>
        <taxon>Sminthuridae</taxon>
        <taxon>Allacma</taxon>
    </lineage>
</organism>
<protein>
    <submittedName>
        <fullName evidence="1">Uncharacterized protein</fullName>
    </submittedName>
</protein>
<proteinExistence type="predicted"/>
<evidence type="ECO:0000313" key="2">
    <source>
        <dbReference type="Proteomes" id="UP000708208"/>
    </source>
</evidence>
<comment type="caution">
    <text evidence="1">The sequence shown here is derived from an EMBL/GenBank/DDBJ whole genome shotgun (WGS) entry which is preliminary data.</text>
</comment>
<dbReference type="AlphaFoldDB" id="A0A8J2K0N2"/>